<dbReference type="Proteomes" id="UP000077069">
    <property type="component" value="Unassembled WGS sequence"/>
</dbReference>
<sequence length="238" mass="26836">MTIQPSRFALDPHKRPPYGVALFGPPPASLHEEEEYDDEKTVVGSLQDLGNQDDLPPLSQNSFAVSNIINPNSSFDDVLVCRQQGDTSFTSPSTKLCSAGANMNDITAAEYFAEKLLRQRSGADKLCEHMCSRLERMINAKITLAKKEAKAKRQKAVAPKPVDSAIQLRKYLLEQKEMRLEMGEDKTIVDLELRWAGWLVDVTKSGVMHLKVPGCTCRPELMAWDEEETKKKKEKDRW</sequence>
<organism evidence="2 3">
    <name type="scientific">Paraphaeosphaeria sporulosa</name>
    <dbReference type="NCBI Taxonomy" id="1460663"/>
    <lineage>
        <taxon>Eukaryota</taxon>
        <taxon>Fungi</taxon>
        <taxon>Dikarya</taxon>
        <taxon>Ascomycota</taxon>
        <taxon>Pezizomycotina</taxon>
        <taxon>Dothideomycetes</taxon>
        <taxon>Pleosporomycetidae</taxon>
        <taxon>Pleosporales</taxon>
        <taxon>Massarineae</taxon>
        <taxon>Didymosphaeriaceae</taxon>
        <taxon>Paraphaeosphaeria</taxon>
    </lineage>
</organism>
<evidence type="ECO:0000256" key="1">
    <source>
        <dbReference type="SAM" id="MobiDB-lite"/>
    </source>
</evidence>
<accession>A0A177CF98</accession>
<dbReference type="OrthoDB" id="3753493at2759"/>
<dbReference type="AlphaFoldDB" id="A0A177CF98"/>
<gene>
    <name evidence="2" type="ORF">CC84DRAFT_1163977</name>
</gene>
<evidence type="ECO:0000313" key="2">
    <source>
        <dbReference type="EMBL" id="OAG05437.1"/>
    </source>
</evidence>
<dbReference type="RefSeq" id="XP_018035802.1">
    <property type="nucleotide sequence ID" value="XM_018178380.1"/>
</dbReference>
<dbReference type="GeneID" id="28761866"/>
<name>A0A177CF98_9PLEO</name>
<proteinExistence type="predicted"/>
<protein>
    <submittedName>
        <fullName evidence="2">Uncharacterized protein</fullName>
    </submittedName>
</protein>
<evidence type="ECO:0000313" key="3">
    <source>
        <dbReference type="Proteomes" id="UP000077069"/>
    </source>
</evidence>
<reference evidence="2 3" key="1">
    <citation type="submission" date="2016-05" db="EMBL/GenBank/DDBJ databases">
        <title>Comparative analysis of secretome profiles of manganese(II)-oxidizing ascomycete fungi.</title>
        <authorList>
            <consortium name="DOE Joint Genome Institute"/>
            <person name="Zeiner C.A."/>
            <person name="Purvine S.O."/>
            <person name="Zink E.M."/>
            <person name="Wu S."/>
            <person name="Pasa-Tolic L."/>
            <person name="Chaput D.L."/>
            <person name="Haridas S."/>
            <person name="Grigoriev I.V."/>
            <person name="Santelli C.M."/>
            <person name="Hansel C.M."/>
        </authorList>
    </citation>
    <scope>NUCLEOTIDE SEQUENCE [LARGE SCALE GENOMIC DNA]</scope>
    <source>
        <strain evidence="2 3">AP3s5-JAC2a</strain>
    </source>
</reference>
<dbReference type="InParanoid" id="A0A177CF98"/>
<dbReference type="EMBL" id="KV441552">
    <property type="protein sequence ID" value="OAG05437.1"/>
    <property type="molecule type" value="Genomic_DNA"/>
</dbReference>
<feature type="region of interest" description="Disordered" evidence="1">
    <location>
        <begin position="1"/>
        <end position="36"/>
    </location>
</feature>
<keyword evidence="3" id="KW-1185">Reference proteome</keyword>